<protein>
    <submittedName>
        <fullName evidence="1">EthD family reductase</fullName>
    </submittedName>
</protein>
<dbReference type="InterPro" id="IPR011008">
    <property type="entry name" value="Dimeric_a/b-barrel"/>
</dbReference>
<evidence type="ECO:0000313" key="2">
    <source>
        <dbReference type="Proteomes" id="UP000678276"/>
    </source>
</evidence>
<reference evidence="1 2" key="1">
    <citation type="submission" date="2021-04" db="EMBL/GenBank/DDBJ databases">
        <title>Whole genome sequence of Jiella sp. KSK16Y-1.</title>
        <authorList>
            <person name="Tuo L."/>
        </authorList>
    </citation>
    <scope>NUCLEOTIDE SEQUENCE [LARGE SCALE GENOMIC DNA]</scope>
    <source>
        <strain evidence="1 2">KSK16Y-1</strain>
    </source>
</reference>
<comment type="caution">
    <text evidence="1">The sequence shown here is derived from an EMBL/GenBank/DDBJ whole genome shotgun (WGS) entry which is preliminary data.</text>
</comment>
<accession>A0ABS4BDE4</accession>
<evidence type="ECO:0000313" key="1">
    <source>
        <dbReference type="EMBL" id="MBP0614557.1"/>
    </source>
</evidence>
<sequence length="232" mass="25400">MRFSYLVFFTSEEPGTRISAEDLATVRKAVATVKGLKRGRLYTPEVASDLYHDDGASPLFGFQLDFAELADLEAAIASSGALSPLGKPGALPSLAGTDATQQAMALRTYTVPEPAPLSASACSYVVHYPGPAADTNAWLSHYIAHHPPIMRRFPGVRELEILTRIDWIDAMPWRRVLHLQRNRILFDSAAALEAALHSPVRHEMRADYTQFPPCEGGNFHYPVATEEVVPAG</sequence>
<dbReference type="Proteomes" id="UP000678276">
    <property type="component" value="Unassembled WGS sequence"/>
</dbReference>
<dbReference type="Gene3D" id="3.30.70.100">
    <property type="match status" value="1"/>
</dbReference>
<gene>
    <name evidence="1" type="ORF">J6595_03080</name>
</gene>
<name>A0ABS4BDE4_9HYPH</name>
<dbReference type="RefSeq" id="WP_209592997.1">
    <property type="nucleotide sequence ID" value="NZ_JAGJCF010000002.1"/>
</dbReference>
<dbReference type="SUPFAM" id="SSF54909">
    <property type="entry name" value="Dimeric alpha+beta barrel"/>
    <property type="match status" value="1"/>
</dbReference>
<dbReference type="EMBL" id="JAGJCF010000002">
    <property type="protein sequence ID" value="MBP0614557.1"/>
    <property type="molecule type" value="Genomic_DNA"/>
</dbReference>
<proteinExistence type="predicted"/>
<keyword evidence="2" id="KW-1185">Reference proteome</keyword>
<dbReference type="InterPro" id="IPR009799">
    <property type="entry name" value="EthD_dom"/>
</dbReference>
<organism evidence="1 2">
    <name type="scientific">Jiella mangrovi</name>
    <dbReference type="NCBI Taxonomy" id="2821407"/>
    <lineage>
        <taxon>Bacteria</taxon>
        <taxon>Pseudomonadati</taxon>
        <taxon>Pseudomonadota</taxon>
        <taxon>Alphaproteobacteria</taxon>
        <taxon>Hyphomicrobiales</taxon>
        <taxon>Aurantimonadaceae</taxon>
        <taxon>Jiella</taxon>
    </lineage>
</organism>
<dbReference type="NCBIfam" id="TIGR02118">
    <property type="entry name" value="EthD family reductase"/>
    <property type="match status" value="1"/>
</dbReference>